<evidence type="ECO:0000256" key="3">
    <source>
        <dbReference type="ARBA" id="ARBA00023163"/>
    </source>
</evidence>
<dbReference type="SUPFAM" id="SSF46689">
    <property type="entry name" value="Homeodomain-like"/>
    <property type="match status" value="1"/>
</dbReference>
<dbReference type="InterPro" id="IPR037923">
    <property type="entry name" value="HTH-like"/>
</dbReference>
<keyword evidence="2" id="KW-0238">DNA-binding</keyword>
<dbReference type="PROSITE" id="PS01124">
    <property type="entry name" value="HTH_ARAC_FAMILY_2"/>
    <property type="match status" value="1"/>
</dbReference>
<sequence>MIVKFFEIEDFIKKHLCFQPGDAEDTSCSVFRVNECLKPIDAVKLNFHLVILSTKGKCDITVGHHDFSIESSAISIVPPHTVFSVKHFSNDFDAYFLLFKSDFVKKGFVKSEIMEELLFINPDYPPIFNLEEKDFNDTRYKFRKIKEETENQSPFCLEVSRLYVLQILYDYNRVCEICLLNADKLINRQYKVMYEFRKLVDKNFHRFKTVKEYADLMCLSSKYVSECVKNQTGVSALTLIQNRIVLEAELLLKYYQLSIKCVSDKLGFASTSTFSRFFKGIKGVSPVHYQSKQEN</sequence>
<evidence type="ECO:0000259" key="4">
    <source>
        <dbReference type="PROSITE" id="PS01124"/>
    </source>
</evidence>
<dbReference type="PANTHER" id="PTHR43280:SF32">
    <property type="entry name" value="TRANSCRIPTIONAL REGULATORY PROTEIN"/>
    <property type="match status" value="1"/>
</dbReference>
<accession>A0A4U0PBQ8</accession>
<feature type="domain" description="HTH araC/xylS-type" evidence="4">
    <location>
        <begin position="194"/>
        <end position="292"/>
    </location>
</feature>
<keyword evidence="3" id="KW-0804">Transcription</keyword>
<dbReference type="Pfam" id="PF12833">
    <property type="entry name" value="HTH_18"/>
    <property type="match status" value="1"/>
</dbReference>
<protein>
    <submittedName>
        <fullName evidence="5">Helix-turn-helix domain-containing protein</fullName>
    </submittedName>
</protein>
<reference evidence="5 6" key="1">
    <citation type="submission" date="2019-04" db="EMBL/GenBank/DDBJ databases">
        <title>Sphingobacterium olei sp. nov., isolated from oil-contaminated soil.</title>
        <authorList>
            <person name="Liu B."/>
        </authorList>
    </citation>
    <scope>NUCLEOTIDE SEQUENCE [LARGE SCALE GENOMIC DNA]</scope>
    <source>
        <strain evidence="5 6">HAL-9</strain>
    </source>
</reference>
<evidence type="ECO:0000256" key="2">
    <source>
        <dbReference type="ARBA" id="ARBA00023125"/>
    </source>
</evidence>
<keyword evidence="1" id="KW-0805">Transcription regulation</keyword>
<dbReference type="InterPro" id="IPR018060">
    <property type="entry name" value="HTH_AraC"/>
</dbReference>
<dbReference type="RefSeq" id="WP_136902024.1">
    <property type="nucleotide sequence ID" value="NZ_SUME01000005.1"/>
</dbReference>
<dbReference type="SUPFAM" id="SSF51215">
    <property type="entry name" value="Regulatory protein AraC"/>
    <property type="match status" value="1"/>
</dbReference>
<evidence type="ECO:0000313" key="6">
    <source>
        <dbReference type="Proteomes" id="UP000306808"/>
    </source>
</evidence>
<dbReference type="OrthoDB" id="1007667at2"/>
<dbReference type="AlphaFoldDB" id="A0A4U0PBQ8"/>
<dbReference type="EMBL" id="SUME01000005">
    <property type="protein sequence ID" value="TJZ60084.1"/>
    <property type="molecule type" value="Genomic_DNA"/>
</dbReference>
<organism evidence="5 6">
    <name type="scientific">Sphingobacterium olei</name>
    <dbReference type="NCBI Taxonomy" id="2571155"/>
    <lineage>
        <taxon>Bacteria</taxon>
        <taxon>Pseudomonadati</taxon>
        <taxon>Bacteroidota</taxon>
        <taxon>Sphingobacteriia</taxon>
        <taxon>Sphingobacteriales</taxon>
        <taxon>Sphingobacteriaceae</taxon>
        <taxon>Sphingobacterium</taxon>
    </lineage>
</organism>
<dbReference type="PANTHER" id="PTHR43280">
    <property type="entry name" value="ARAC-FAMILY TRANSCRIPTIONAL REGULATOR"/>
    <property type="match status" value="1"/>
</dbReference>
<dbReference type="Proteomes" id="UP000306808">
    <property type="component" value="Unassembled WGS sequence"/>
</dbReference>
<gene>
    <name evidence="5" type="ORF">FAZ15_14470</name>
</gene>
<dbReference type="SMART" id="SM00342">
    <property type="entry name" value="HTH_ARAC"/>
    <property type="match status" value="1"/>
</dbReference>
<comment type="caution">
    <text evidence="5">The sequence shown here is derived from an EMBL/GenBank/DDBJ whole genome shotgun (WGS) entry which is preliminary data.</text>
</comment>
<dbReference type="InterPro" id="IPR009057">
    <property type="entry name" value="Homeodomain-like_sf"/>
</dbReference>
<dbReference type="GO" id="GO:0043565">
    <property type="term" value="F:sequence-specific DNA binding"/>
    <property type="evidence" value="ECO:0007669"/>
    <property type="project" value="InterPro"/>
</dbReference>
<keyword evidence="6" id="KW-1185">Reference proteome</keyword>
<name>A0A4U0PBQ8_9SPHI</name>
<dbReference type="Gene3D" id="1.10.10.60">
    <property type="entry name" value="Homeodomain-like"/>
    <property type="match status" value="1"/>
</dbReference>
<evidence type="ECO:0000256" key="1">
    <source>
        <dbReference type="ARBA" id="ARBA00023015"/>
    </source>
</evidence>
<evidence type="ECO:0000313" key="5">
    <source>
        <dbReference type="EMBL" id="TJZ60084.1"/>
    </source>
</evidence>
<dbReference type="GO" id="GO:0003700">
    <property type="term" value="F:DNA-binding transcription factor activity"/>
    <property type="evidence" value="ECO:0007669"/>
    <property type="project" value="InterPro"/>
</dbReference>
<proteinExistence type="predicted"/>